<feature type="domain" description="KH type-2" evidence="10">
    <location>
        <begin position="39"/>
        <end position="107"/>
    </location>
</feature>
<evidence type="ECO:0000313" key="12">
    <source>
        <dbReference type="Proteomes" id="UP000015216"/>
    </source>
</evidence>
<dbReference type="Gene3D" id="3.30.300.20">
    <property type="match status" value="1"/>
</dbReference>
<dbReference type="HOGENOM" id="CLU_058591_0_2_4"/>
<dbReference type="STRING" id="669502.SSDC_00185"/>
<dbReference type="FunFam" id="3.30.1140.32:FF:000002">
    <property type="entry name" value="30S ribosomal protein S3"/>
    <property type="match status" value="1"/>
</dbReference>
<protein>
    <recommendedName>
        <fullName evidence="7 8">Small ribosomal subunit protein uS3</fullName>
    </recommendedName>
</protein>
<proteinExistence type="inferred from homology"/>
<evidence type="ECO:0000256" key="5">
    <source>
        <dbReference type="ARBA" id="ARBA00023274"/>
    </source>
</evidence>
<dbReference type="EMBL" id="CP003468">
    <property type="protein sequence ID" value="AGS06732.1"/>
    <property type="molecule type" value="Genomic_DNA"/>
</dbReference>
<dbReference type="InterPro" id="IPR001351">
    <property type="entry name" value="Ribosomal_uS3_C"/>
</dbReference>
<evidence type="ECO:0000256" key="9">
    <source>
        <dbReference type="RuleBase" id="RU003624"/>
    </source>
</evidence>
<dbReference type="PANTHER" id="PTHR11760">
    <property type="entry name" value="30S/40S RIBOSOMAL PROTEIN S3"/>
    <property type="match status" value="1"/>
</dbReference>
<dbReference type="GO" id="GO:0019843">
    <property type="term" value="F:rRNA binding"/>
    <property type="evidence" value="ECO:0007669"/>
    <property type="project" value="UniProtKB-UniRule"/>
</dbReference>
<dbReference type="InterPro" id="IPR036419">
    <property type="entry name" value="Ribosomal_S3_C_sf"/>
</dbReference>
<dbReference type="Gene3D" id="3.30.1140.32">
    <property type="entry name" value="Ribosomal protein S3, C-terminal domain"/>
    <property type="match status" value="1"/>
</dbReference>
<dbReference type="GO" id="GO:0003735">
    <property type="term" value="F:structural constituent of ribosome"/>
    <property type="evidence" value="ECO:0007669"/>
    <property type="project" value="InterPro"/>
</dbReference>
<dbReference type="HAMAP" id="MF_01309_B">
    <property type="entry name" value="Ribosomal_uS3_B"/>
    <property type="match status" value="1"/>
</dbReference>
<keyword evidence="5 8" id="KW-0687">Ribonucleoprotein</keyword>
<dbReference type="SUPFAM" id="SSF54814">
    <property type="entry name" value="Prokaryotic type KH domain (KH-domain type II)"/>
    <property type="match status" value="1"/>
</dbReference>
<dbReference type="Pfam" id="PF00189">
    <property type="entry name" value="Ribosomal_S3_C"/>
    <property type="match status" value="1"/>
</dbReference>
<gene>
    <name evidence="8 11" type="primary">rpsC</name>
    <name evidence="11" type="ORF">SSDC_00185</name>
</gene>
<evidence type="ECO:0000313" key="11">
    <source>
        <dbReference type="EMBL" id="AGS06732.1"/>
    </source>
</evidence>
<dbReference type="InterPro" id="IPR009019">
    <property type="entry name" value="KH_sf_prok-type"/>
</dbReference>
<keyword evidence="2 8" id="KW-0699">rRNA-binding</keyword>
<organism evidence="11 12">
    <name type="scientific">Candidatus Profftella armatura</name>
    <dbReference type="NCBI Taxonomy" id="669502"/>
    <lineage>
        <taxon>Bacteria</taxon>
        <taxon>Pseudomonadati</taxon>
        <taxon>Pseudomonadota</taxon>
        <taxon>Betaproteobacteria</taxon>
        <taxon>Candidatus Profftella</taxon>
    </lineage>
</organism>
<accession>S5R0K6</accession>
<dbReference type="CDD" id="cd02412">
    <property type="entry name" value="KH-II_30S_S3"/>
    <property type="match status" value="1"/>
</dbReference>
<keyword evidence="3 8" id="KW-0694">RNA-binding</keyword>
<evidence type="ECO:0000256" key="8">
    <source>
        <dbReference type="HAMAP-Rule" id="MF_01309"/>
    </source>
</evidence>
<dbReference type="eggNOG" id="COG0092">
    <property type="taxonomic scope" value="Bacteria"/>
</dbReference>
<evidence type="ECO:0000256" key="4">
    <source>
        <dbReference type="ARBA" id="ARBA00022980"/>
    </source>
</evidence>
<name>S5R0K6_9PROT</name>
<dbReference type="NCBIfam" id="TIGR01009">
    <property type="entry name" value="rpsC_bact"/>
    <property type="match status" value="1"/>
</dbReference>
<dbReference type="SUPFAM" id="SSF54821">
    <property type="entry name" value="Ribosomal protein S3 C-terminal domain"/>
    <property type="match status" value="1"/>
</dbReference>
<keyword evidence="4 8" id="KW-0689">Ribosomal protein</keyword>
<dbReference type="InterPro" id="IPR004087">
    <property type="entry name" value="KH_dom"/>
</dbReference>
<evidence type="ECO:0000256" key="6">
    <source>
        <dbReference type="ARBA" id="ARBA00024998"/>
    </source>
</evidence>
<evidence type="ECO:0000256" key="1">
    <source>
        <dbReference type="ARBA" id="ARBA00010761"/>
    </source>
</evidence>
<sequence>MGQKIHPVGFRLPINLDWKSRWYADKSDFSVMLNQDLRVRAYLKEKLKNASISRVVIERPSRNARITIYSSRPGVVIGKKGEDIEVLRSVLSKIMNVPVHINIEEINRPESDAKLISDSIAQQLEKRIVFRRVMKRVIQNSARLSLKGIKIMISGRLNGVEIARKEWYKEGRIPLHTLRADIDYGFSEAHTTYGIIGIKVWIYKGEIRPMKSINSVQTKTVNHDKKRRPQYRINQNIDFHSKNIHSKSQQKVLEK</sequence>
<evidence type="ECO:0000256" key="2">
    <source>
        <dbReference type="ARBA" id="ARBA00022730"/>
    </source>
</evidence>
<dbReference type="InterPro" id="IPR057258">
    <property type="entry name" value="Ribosomal_uS3"/>
</dbReference>
<dbReference type="OrthoDB" id="9806396at2"/>
<dbReference type="Pfam" id="PF07650">
    <property type="entry name" value="KH_2"/>
    <property type="match status" value="1"/>
</dbReference>
<evidence type="ECO:0000256" key="3">
    <source>
        <dbReference type="ARBA" id="ARBA00022884"/>
    </source>
</evidence>
<dbReference type="InterPro" id="IPR004044">
    <property type="entry name" value="KH_dom_type_2"/>
</dbReference>
<dbReference type="GO" id="GO:0022627">
    <property type="term" value="C:cytosolic small ribosomal subunit"/>
    <property type="evidence" value="ECO:0007669"/>
    <property type="project" value="TreeGrafter"/>
</dbReference>
<reference evidence="11 12" key="1">
    <citation type="journal article" date="2013" name="Curr. Biol.">
        <title>Defensive bacteriome symbiont with a drastically reduced genome.</title>
        <authorList>
            <person name="Nakabachi A."/>
            <person name="Ueoka R."/>
            <person name="Oshima K."/>
            <person name="Teta R."/>
            <person name="Mangoni A."/>
            <person name="Gurgui M."/>
            <person name="Oldham N.J."/>
            <person name="van Echten-Deckert G."/>
            <person name="Okamura K."/>
            <person name="Yamamoto K."/>
            <person name="Inoue H."/>
            <person name="Ohkuma M."/>
            <person name="Hongoh Y."/>
            <person name="Miyagishima S.Y."/>
            <person name="Hattori M."/>
            <person name="Piel J."/>
            <person name="Fukatsu T."/>
        </authorList>
    </citation>
    <scope>NUCLEOTIDE SEQUENCE [LARGE SCALE GENOMIC DNA]</scope>
    <source>
        <strain evidence="11 12">DC</strain>
    </source>
</reference>
<comment type="similarity">
    <text evidence="1 8 9">Belongs to the universal ribosomal protein uS3 family.</text>
</comment>
<dbReference type="FunFam" id="3.30.300.20:FF:000001">
    <property type="entry name" value="30S ribosomal protein S3"/>
    <property type="match status" value="1"/>
</dbReference>
<comment type="function">
    <text evidence="6 8">Binds the lower part of the 30S subunit head. Binds mRNA in the 70S ribosome, positioning it for translation.</text>
</comment>
<dbReference type="GO" id="GO:0003729">
    <property type="term" value="F:mRNA binding"/>
    <property type="evidence" value="ECO:0007669"/>
    <property type="project" value="UniProtKB-UniRule"/>
</dbReference>
<dbReference type="PANTHER" id="PTHR11760:SF19">
    <property type="entry name" value="SMALL RIBOSOMAL SUBUNIT PROTEIN US3C"/>
    <property type="match status" value="1"/>
</dbReference>
<dbReference type="PROSITE" id="PS50823">
    <property type="entry name" value="KH_TYPE_2"/>
    <property type="match status" value="1"/>
</dbReference>
<dbReference type="Proteomes" id="UP000015216">
    <property type="component" value="Chromosome"/>
</dbReference>
<keyword evidence="12" id="KW-1185">Reference proteome</keyword>
<evidence type="ECO:0000256" key="7">
    <source>
        <dbReference type="ARBA" id="ARBA00035257"/>
    </source>
</evidence>
<dbReference type="PROSITE" id="PS00548">
    <property type="entry name" value="RIBOSOMAL_S3"/>
    <property type="match status" value="1"/>
</dbReference>
<dbReference type="SMART" id="SM00322">
    <property type="entry name" value="KH"/>
    <property type="match status" value="1"/>
</dbReference>
<comment type="subunit">
    <text evidence="8">Part of the 30S ribosomal subunit. Forms a tight complex with proteins S10 and S14.</text>
</comment>
<dbReference type="InterPro" id="IPR018280">
    <property type="entry name" value="Ribosomal_uS3_CS"/>
</dbReference>
<dbReference type="PATRIC" id="fig|669502.6.peg.36"/>
<dbReference type="KEGG" id="ssdc:SSDC_00185"/>
<dbReference type="GO" id="GO:0006412">
    <property type="term" value="P:translation"/>
    <property type="evidence" value="ECO:0007669"/>
    <property type="project" value="UniProtKB-UniRule"/>
</dbReference>
<dbReference type="InterPro" id="IPR015946">
    <property type="entry name" value="KH_dom-like_a/b"/>
</dbReference>
<dbReference type="AlphaFoldDB" id="S5R0K6"/>
<dbReference type="InterPro" id="IPR005704">
    <property type="entry name" value="Ribosomal_uS3_bac-typ"/>
</dbReference>
<evidence type="ECO:0000259" key="10">
    <source>
        <dbReference type="PROSITE" id="PS50823"/>
    </source>
</evidence>